<feature type="transmembrane region" description="Helical" evidence="5">
    <location>
        <begin position="297"/>
        <end position="318"/>
    </location>
</feature>
<reference evidence="7 10" key="2">
    <citation type="submission" date="2022-05" db="EMBL/GenBank/DDBJ databases">
        <title>Genome Sequencing of Bee-Associated Microbes.</title>
        <authorList>
            <person name="Dunlap C."/>
        </authorList>
    </citation>
    <scope>NUCLEOTIDE SEQUENCE [LARGE SCALE GENOMIC DNA]</scope>
    <source>
        <strain evidence="7 10">NRRL B-23120</strain>
    </source>
</reference>
<protein>
    <submittedName>
        <fullName evidence="8">AraC family transcriptional regulator</fullName>
    </submittedName>
    <submittedName>
        <fullName evidence="7">Helix-turn-helix domain-containing protein</fullName>
    </submittedName>
</protein>
<feature type="compositionally biased region" description="Low complexity" evidence="4">
    <location>
        <begin position="635"/>
        <end position="645"/>
    </location>
</feature>
<keyword evidence="5" id="KW-0472">Membrane</keyword>
<keyword evidence="5" id="KW-0812">Transmembrane</keyword>
<sequence length="842" mass="94089">MRLKRVLLNRHSLVYKLFFSFLGILLLFSVFNGVSVYFFNKSMQNEIIQYNRLMLKNTAERYETHFERIKTMLFDLYSNETVVAFNRQLLTKAEPDIDYWKASEVLKTVRAQAYNPMFYLNNLLVYYDSHSLIVEKEGSVSAPMLFERFYRSADYPLVYWKEQFARSGNYVLHPQSSFNVTTLNSSVDVGLIPFSFRMPGSNYQIVALLDARALQEAFYGPGDSREFMILREDASLLYRSSSAFGAGDIPSFGPEGAGYAKAGDTYFFAEKDPLTRLTYVTALPYANITAKVRNASLTLLLIFAVALLLGIAASLFFSRRIHRPVKQMLSSIVSRDPVRPKSAIREFDLIHQNLHELMQEKEAVQKELLGKKSLLTSFGYINKLKAITSNINDWQDIAEMDDPFRLVLAQLHFKEGTVPESHSRPDRIAYYIREYINVVMTEHLPHSHTFQIDTNQILTLVKGGDEPEKLGEALEKLKPILDRDKDYFLVTLAVGSVHQGSSQFNAAYRQAQEMAQQARPLDECQIIRSYRVSPPYAPTPAQEQELFRHIQAGNLAHCVSLTERVVEQMEKKDAGLAQYRQIAESILLRAARAVEPYGRAAAAAVARPDSGADPRQASPATDASAHRPAETPPDGGAAERAAAAGKGEGTGGAGPAVSGTATTCGGDPGTPCEAACACGGACGPEEALSFQERHRRRLRTCYTPDQFRRFYAQMFKEAAGIIAAGKEERDSVIEFVMNELENKFANDISLDLLADRLNLSAAYLSVYIKEKTGANFSEQLNAIRIRRAKELLGGTGLSVQEISVRIGYRNVTSFNRMFKKMTGLPPGEYRKSQVIGGEFGGL</sequence>
<dbReference type="KEGG" id="pchi:PC41400_13770"/>
<dbReference type="PROSITE" id="PS01124">
    <property type="entry name" value="HTH_ARAC_FAMILY_2"/>
    <property type="match status" value="1"/>
</dbReference>
<dbReference type="InterPro" id="IPR009057">
    <property type="entry name" value="Homeodomain-like_sf"/>
</dbReference>
<dbReference type="InterPro" id="IPR018062">
    <property type="entry name" value="HTH_AraC-typ_CS"/>
</dbReference>
<dbReference type="GO" id="GO:0003700">
    <property type="term" value="F:DNA-binding transcription factor activity"/>
    <property type="evidence" value="ECO:0007669"/>
    <property type="project" value="InterPro"/>
</dbReference>
<keyword evidence="10" id="KW-1185">Reference proteome</keyword>
<evidence type="ECO:0000256" key="2">
    <source>
        <dbReference type="ARBA" id="ARBA00023125"/>
    </source>
</evidence>
<feature type="domain" description="HTH araC/xylS-type" evidence="6">
    <location>
        <begin position="730"/>
        <end position="832"/>
    </location>
</feature>
<name>A0A410WW76_9BACL</name>
<proteinExistence type="predicted"/>
<dbReference type="GO" id="GO:0043565">
    <property type="term" value="F:sequence-specific DNA binding"/>
    <property type="evidence" value="ECO:0007669"/>
    <property type="project" value="InterPro"/>
</dbReference>
<feature type="region of interest" description="Disordered" evidence="4">
    <location>
        <begin position="605"/>
        <end position="656"/>
    </location>
</feature>
<evidence type="ECO:0000313" key="8">
    <source>
        <dbReference type="EMBL" id="QAV18689.1"/>
    </source>
</evidence>
<evidence type="ECO:0000256" key="3">
    <source>
        <dbReference type="ARBA" id="ARBA00023163"/>
    </source>
</evidence>
<dbReference type="GeneID" id="95375880"/>
<dbReference type="InterPro" id="IPR018060">
    <property type="entry name" value="HTH_AraC"/>
</dbReference>
<dbReference type="Pfam" id="PF17853">
    <property type="entry name" value="GGDEF_2"/>
    <property type="match status" value="1"/>
</dbReference>
<dbReference type="PANTHER" id="PTHR43280">
    <property type="entry name" value="ARAC-FAMILY TRANSCRIPTIONAL REGULATOR"/>
    <property type="match status" value="1"/>
</dbReference>
<gene>
    <name evidence="7" type="ORF">M5X16_18215</name>
    <name evidence="8" type="ORF">PC41400_13770</name>
</gene>
<organism evidence="8 9">
    <name type="scientific">Paenibacillus chitinolyticus</name>
    <dbReference type="NCBI Taxonomy" id="79263"/>
    <lineage>
        <taxon>Bacteria</taxon>
        <taxon>Bacillati</taxon>
        <taxon>Bacillota</taxon>
        <taxon>Bacilli</taxon>
        <taxon>Bacillales</taxon>
        <taxon>Paenibacillaceae</taxon>
        <taxon>Paenibacillus</taxon>
    </lineage>
</organism>
<dbReference type="SMART" id="SM00342">
    <property type="entry name" value="HTH_ARAC"/>
    <property type="match status" value="1"/>
</dbReference>
<evidence type="ECO:0000313" key="7">
    <source>
        <dbReference type="EMBL" id="MCY9597702.1"/>
    </source>
</evidence>
<reference evidence="8 9" key="1">
    <citation type="submission" date="2018-01" db="EMBL/GenBank/DDBJ databases">
        <title>The whole genome sequencing and assembly of Paenibacillus chitinolyticus KCCM 41400 strain.</title>
        <authorList>
            <person name="Kim J.-Y."/>
            <person name="Park M.-K."/>
            <person name="Lee Y.-J."/>
            <person name="Yi H."/>
            <person name="Bahn Y.-S."/>
            <person name="Kim J.F."/>
            <person name="Lee D.-W."/>
        </authorList>
    </citation>
    <scope>NUCLEOTIDE SEQUENCE [LARGE SCALE GENOMIC DNA]</scope>
    <source>
        <strain evidence="8 9">KCCM 41400</strain>
    </source>
</reference>
<dbReference type="SUPFAM" id="SSF46689">
    <property type="entry name" value="Homeodomain-like"/>
    <property type="match status" value="1"/>
</dbReference>
<evidence type="ECO:0000259" key="6">
    <source>
        <dbReference type="PROSITE" id="PS01124"/>
    </source>
</evidence>
<dbReference type="RefSeq" id="WP_042227911.1">
    <property type="nucleotide sequence ID" value="NZ_CP026520.1"/>
</dbReference>
<dbReference type="EMBL" id="CP026520">
    <property type="protein sequence ID" value="QAV18689.1"/>
    <property type="molecule type" value="Genomic_DNA"/>
</dbReference>
<keyword evidence="2" id="KW-0238">DNA-binding</keyword>
<keyword evidence="3" id="KW-0804">Transcription</keyword>
<dbReference type="EMBL" id="JAMDMJ010000023">
    <property type="protein sequence ID" value="MCY9597702.1"/>
    <property type="molecule type" value="Genomic_DNA"/>
</dbReference>
<accession>A0A410WW76</accession>
<dbReference type="Proteomes" id="UP001527202">
    <property type="component" value="Unassembled WGS sequence"/>
</dbReference>
<evidence type="ECO:0000256" key="5">
    <source>
        <dbReference type="SAM" id="Phobius"/>
    </source>
</evidence>
<evidence type="ECO:0000313" key="10">
    <source>
        <dbReference type="Proteomes" id="UP001527202"/>
    </source>
</evidence>
<dbReference type="InterPro" id="IPR041522">
    <property type="entry name" value="CdaR_GGDEF"/>
</dbReference>
<dbReference type="AlphaFoldDB" id="A0A410WW76"/>
<dbReference type="PANTHER" id="PTHR43280:SF28">
    <property type="entry name" value="HTH-TYPE TRANSCRIPTIONAL ACTIVATOR RHAS"/>
    <property type="match status" value="1"/>
</dbReference>
<dbReference type="PRINTS" id="PR00032">
    <property type="entry name" value="HTHARAC"/>
</dbReference>
<evidence type="ECO:0000256" key="1">
    <source>
        <dbReference type="ARBA" id="ARBA00023015"/>
    </source>
</evidence>
<dbReference type="Gene3D" id="6.10.340.10">
    <property type="match status" value="1"/>
</dbReference>
<dbReference type="PROSITE" id="PS00041">
    <property type="entry name" value="HTH_ARAC_FAMILY_1"/>
    <property type="match status" value="1"/>
</dbReference>
<keyword evidence="5" id="KW-1133">Transmembrane helix</keyword>
<dbReference type="Proteomes" id="UP000288943">
    <property type="component" value="Chromosome"/>
</dbReference>
<dbReference type="InterPro" id="IPR020449">
    <property type="entry name" value="Tscrpt_reg_AraC-type_HTH"/>
</dbReference>
<dbReference type="OrthoDB" id="2647723at2"/>
<evidence type="ECO:0000313" key="9">
    <source>
        <dbReference type="Proteomes" id="UP000288943"/>
    </source>
</evidence>
<dbReference type="Pfam" id="PF12833">
    <property type="entry name" value="HTH_18"/>
    <property type="match status" value="1"/>
</dbReference>
<dbReference type="Gene3D" id="1.10.10.60">
    <property type="entry name" value="Homeodomain-like"/>
    <property type="match status" value="2"/>
</dbReference>
<evidence type="ECO:0000256" key="4">
    <source>
        <dbReference type="SAM" id="MobiDB-lite"/>
    </source>
</evidence>
<keyword evidence="1" id="KW-0805">Transcription regulation</keyword>